<dbReference type="Proteomes" id="UP000634136">
    <property type="component" value="Unassembled WGS sequence"/>
</dbReference>
<evidence type="ECO:0000313" key="2">
    <source>
        <dbReference type="Proteomes" id="UP000634136"/>
    </source>
</evidence>
<sequence>MKRFFMLKLQKEKTIFLSATTTRSLVMLKKIVGTKENLNATIAKDLDMYRKTAE</sequence>
<dbReference type="AlphaFoldDB" id="A0A835C462"/>
<organism evidence="1 2">
    <name type="scientific">Senna tora</name>
    <dbReference type="NCBI Taxonomy" id="362788"/>
    <lineage>
        <taxon>Eukaryota</taxon>
        <taxon>Viridiplantae</taxon>
        <taxon>Streptophyta</taxon>
        <taxon>Embryophyta</taxon>
        <taxon>Tracheophyta</taxon>
        <taxon>Spermatophyta</taxon>
        <taxon>Magnoliopsida</taxon>
        <taxon>eudicotyledons</taxon>
        <taxon>Gunneridae</taxon>
        <taxon>Pentapetalae</taxon>
        <taxon>rosids</taxon>
        <taxon>fabids</taxon>
        <taxon>Fabales</taxon>
        <taxon>Fabaceae</taxon>
        <taxon>Caesalpinioideae</taxon>
        <taxon>Cassia clade</taxon>
        <taxon>Senna</taxon>
    </lineage>
</organism>
<name>A0A835C462_9FABA</name>
<comment type="caution">
    <text evidence="1">The sequence shown here is derived from an EMBL/GenBank/DDBJ whole genome shotgun (WGS) entry which is preliminary data.</text>
</comment>
<protein>
    <submittedName>
        <fullName evidence="1">Uncharacterized protein</fullName>
    </submittedName>
</protein>
<keyword evidence="2" id="KW-1185">Reference proteome</keyword>
<proteinExistence type="predicted"/>
<dbReference type="EMBL" id="JAAIUW010000005">
    <property type="protein sequence ID" value="KAF7832124.1"/>
    <property type="molecule type" value="Genomic_DNA"/>
</dbReference>
<gene>
    <name evidence="1" type="ORF">G2W53_014457</name>
</gene>
<accession>A0A835C462</accession>
<reference evidence="1" key="1">
    <citation type="submission" date="2020-09" db="EMBL/GenBank/DDBJ databases">
        <title>Genome-Enabled Discovery of Anthraquinone Biosynthesis in Senna tora.</title>
        <authorList>
            <person name="Kang S.-H."/>
            <person name="Pandey R.P."/>
            <person name="Lee C.-M."/>
            <person name="Sim J.-S."/>
            <person name="Jeong J.-T."/>
            <person name="Choi B.-S."/>
            <person name="Jung M."/>
            <person name="Ginzburg D."/>
            <person name="Zhao K."/>
            <person name="Won S.Y."/>
            <person name="Oh T.-J."/>
            <person name="Yu Y."/>
            <person name="Kim N.-H."/>
            <person name="Lee O.R."/>
            <person name="Lee T.-H."/>
            <person name="Bashyal P."/>
            <person name="Kim T.-S."/>
            <person name="Lee W.-H."/>
            <person name="Kawkins C."/>
            <person name="Kim C.-K."/>
            <person name="Kim J.S."/>
            <person name="Ahn B.O."/>
            <person name="Rhee S.Y."/>
            <person name="Sohng J.K."/>
        </authorList>
    </citation>
    <scope>NUCLEOTIDE SEQUENCE</scope>
    <source>
        <tissue evidence="1">Leaf</tissue>
    </source>
</reference>
<evidence type="ECO:0000313" key="1">
    <source>
        <dbReference type="EMBL" id="KAF7832124.1"/>
    </source>
</evidence>